<dbReference type="Gene3D" id="3.30.70.260">
    <property type="match status" value="2"/>
</dbReference>
<dbReference type="GeneID" id="5002591"/>
<feature type="non-terminal residue" evidence="2">
    <location>
        <position position="1"/>
    </location>
</feature>
<dbReference type="Pfam" id="PF13740">
    <property type="entry name" value="ACT_6"/>
    <property type="match status" value="1"/>
</dbReference>
<dbReference type="EMBL" id="CP000586">
    <property type="protein sequence ID" value="ABO96799.1"/>
    <property type="molecule type" value="Genomic_DNA"/>
</dbReference>
<dbReference type="OMA" id="GADNPGI"/>
<evidence type="ECO:0000313" key="3">
    <source>
        <dbReference type="Proteomes" id="UP000001568"/>
    </source>
</evidence>
<dbReference type="PANTHER" id="PTHR34875">
    <property type="entry name" value="UPF0237 PROTEIN MJ1558"/>
    <property type="match status" value="1"/>
</dbReference>
<reference evidence="2 3" key="1">
    <citation type="journal article" date="2007" name="Proc. Natl. Acad. Sci. U.S.A.">
        <title>The tiny eukaryote Ostreococcus provides genomic insights into the paradox of plankton speciation.</title>
        <authorList>
            <person name="Palenik B."/>
            <person name="Grimwood J."/>
            <person name="Aerts A."/>
            <person name="Rouze P."/>
            <person name="Salamov A."/>
            <person name="Putnam N."/>
            <person name="Dupont C."/>
            <person name="Jorgensen R."/>
            <person name="Derelle E."/>
            <person name="Rombauts S."/>
            <person name="Zhou K."/>
            <person name="Otillar R."/>
            <person name="Merchant S.S."/>
            <person name="Podell S."/>
            <person name="Gaasterland T."/>
            <person name="Napoli C."/>
            <person name="Gendler K."/>
            <person name="Manuell A."/>
            <person name="Tai V."/>
            <person name="Vallon O."/>
            <person name="Piganeau G."/>
            <person name="Jancek S."/>
            <person name="Heijde M."/>
            <person name="Jabbari K."/>
            <person name="Bowler C."/>
            <person name="Lohr M."/>
            <person name="Robbens S."/>
            <person name="Werner G."/>
            <person name="Dubchak I."/>
            <person name="Pazour G.J."/>
            <person name="Ren Q."/>
            <person name="Paulsen I."/>
            <person name="Delwiche C."/>
            <person name="Schmutz J."/>
            <person name="Rokhsar D."/>
            <person name="Van de Peer Y."/>
            <person name="Moreau H."/>
            <person name="Grigoriev I.V."/>
        </authorList>
    </citation>
    <scope>NUCLEOTIDE SEQUENCE [LARGE SCALE GENOMIC DNA]</scope>
    <source>
        <strain evidence="2 3">CCE9901</strain>
    </source>
</reference>
<evidence type="ECO:0000313" key="2">
    <source>
        <dbReference type="EMBL" id="ABO96799.1"/>
    </source>
</evidence>
<gene>
    <name evidence="2" type="ORF">OSTLU_92913</name>
</gene>
<dbReference type="eggNOG" id="ENOG502SBEX">
    <property type="taxonomic scope" value="Eukaryota"/>
</dbReference>
<organism evidence="2 3">
    <name type="scientific">Ostreococcus lucimarinus (strain CCE9901)</name>
    <dbReference type="NCBI Taxonomy" id="436017"/>
    <lineage>
        <taxon>Eukaryota</taxon>
        <taxon>Viridiplantae</taxon>
        <taxon>Chlorophyta</taxon>
        <taxon>Mamiellophyceae</taxon>
        <taxon>Mamiellales</taxon>
        <taxon>Bathycoccaceae</taxon>
        <taxon>Ostreococcus</taxon>
    </lineage>
</organism>
<dbReference type="Proteomes" id="UP000001568">
    <property type="component" value="Chromosome 6"/>
</dbReference>
<feature type="domain" description="ACT" evidence="1">
    <location>
        <begin position="5"/>
        <end position="80"/>
    </location>
</feature>
<dbReference type="InterPro" id="IPR045865">
    <property type="entry name" value="ACT-like_dom_sf"/>
</dbReference>
<keyword evidence="3" id="KW-1185">Reference proteome</keyword>
<protein>
    <recommendedName>
        <fullName evidence="1">ACT domain-containing protein</fullName>
    </recommendedName>
</protein>
<dbReference type="PIRSF" id="PIRSF028103">
    <property type="entry name" value="GcvR"/>
    <property type="match status" value="1"/>
</dbReference>
<dbReference type="KEGG" id="olu:OSTLU_92913"/>
<dbReference type="AlphaFoldDB" id="A4RZ35"/>
<dbReference type="PANTHER" id="PTHR34875:SF6">
    <property type="entry name" value="UPF0237 PROTEIN MJ1558"/>
    <property type="match status" value="1"/>
</dbReference>
<dbReference type="Gramene" id="ABO96799">
    <property type="protein sequence ID" value="ABO96799"/>
    <property type="gene ID" value="OSTLU_92913"/>
</dbReference>
<evidence type="ECO:0000259" key="1">
    <source>
        <dbReference type="PROSITE" id="PS51671"/>
    </source>
</evidence>
<dbReference type="InterPro" id="IPR002912">
    <property type="entry name" value="ACT_dom"/>
</dbReference>
<dbReference type="OrthoDB" id="5345392at2759"/>
<dbReference type="STRING" id="436017.A4RZ35"/>
<dbReference type="SUPFAM" id="SSF55021">
    <property type="entry name" value="ACT-like"/>
    <property type="match status" value="2"/>
</dbReference>
<dbReference type="HOGENOM" id="CLU_095322_2_1_1"/>
<sequence>VSRYVITSFGRDRKGIVNEVTAAVLAARGNVEESRMARLRGDFTITMLVSFVRDQSDVDAFKSDLARIEGLTTSVRASSEDDAAKTVSTHRRVLLRGNDFPGITHAFTRVLFDRDVNIESMTTDTAPAPFGTERLFLVDALVRLSAGAASIDALGASLRALERDMGLDVEILEHEPAKQLR</sequence>
<accession>A4RZ35</accession>
<dbReference type="InterPro" id="IPR050990">
    <property type="entry name" value="UPF0237/GcvR_regulator"/>
</dbReference>
<dbReference type="PROSITE" id="PS51671">
    <property type="entry name" value="ACT"/>
    <property type="match status" value="2"/>
</dbReference>
<dbReference type="InterPro" id="IPR016867">
    <property type="entry name" value="GcvR"/>
</dbReference>
<dbReference type="RefSeq" id="XP_001418506.1">
    <property type="nucleotide sequence ID" value="XM_001418469.1"/>
</dbReference>
<name>A4RZ35_OSTLU</name>
<feature type="domain" description="ACT" evidence="1">
    <location>
        <begin position="92"/>
        <end position="174"/>
    </location>
</feature>
<proteinExistence type="predicted"/>
<dbReference type="GO" id="GO:0006355">
    <property type="term" value="P:regulation of DNA-templated transcription"/>
    <property type="evidence" value="ECO:0007669"/>
    <property type="project" value="InterPro"/>
</dbReference>